<dbReference type="STRING" id="859654.BVAF_122"/>
<dbReference type="EMBL" id="CP002189">
    <property type="protein sequence ID" value="ADV33529.1"/>
    <property type="molecule type" value="Genomic_DNA"/>
</dbReference>
<evidence type="ECO:0000256" key="10">
    <source>
        <dbReference type="ARBA" id="ARBA00038983"/>
    </source>
</evidence>
<evidence type="ECO:0000256" key="8">
    <source>
        <dbReference type="ARBA" id="ARBA00023154"/>
    </source>
</evidence>
<evidence type="ECO:0000256" key="9">
    <source>
        <dbReference type="ARBA" id="ARBA00037922"/>
    </source>
</evidence>
<dbReference type="InterPro" id="IPR022663">
    <property type="entry name" value="DapB_C"/>
</dbReference>
<keyword evidence="5 13" id="KW-0220">Diaminopimelate biosynthesis</keyword>
<dbReference type="KEGG" id="bva:BVAF_122"/>
<keyword evidence="7 13" id="KW-0520">NAD</keyword>
<comment type="pathway">
    <text evidence="9 13">Amino-acid biosynthesis; L-lysine biosynthesis via DAP pathway; (S)-tetrahydrodipicolinate from L-aspartate: step 4/4.</text>
</comment>
<evidence type="ECO:0000256" key="4">
    <source>
        <dbReference type="ARBA" id="ARBA00022857"/>
    </source>
</evidence>
<feature type="active site" description="Proton donor" evidence="13">
    <location>
        <position position="171"/>
    </location>
</feature>
<reference evidence="16 17" key="1">
    <citation type="journal article" date="2010" name="BMC Genomics">
        <title>Unprecedented loss of ammonia assimilation capability in a urease-encoding bacterial mutualist.</title>
        <authorList>
            <person name="Williams L.E."/>
            <person name="Wernegreen J.J."/>
        </authorList>
    </citation>
    <scope>NUCLEOTIDE SEQUENCE [LARGE SCALE GENOMIC DNA]</scope>
    <source>
        <strain evidence="16 17">BVAF</strain>
    </source>
</reference>
<evidence type="ECO:0000256" key="3">
    <source>
        <dbReference type="ARBA" id="ARBA00022605"/>
    </source>
</evidence>
<feature type="domain" description="Dihydrodipicolinate reductase C-terminal" evidence="15">
    <location>
        <begin position="139"/>
        <end position="290"/>
    </location>
</feature>
<protein>
    <recommendedName>
        <fullName evidence="10 13">4-hydroxy-tetrahydrodipicolinate reductase</fullName>
        <shortName evidence="13">HTPA reductase</shortName>
        <ecNumber evidence="10 13">1.17.1.8</ecNumber>
    </recommendedName>
</protein>
<keyword evidence="4 13" id="KW-0521">NADP</keyword>
<feature type="binding site" evidence="13">
    <location>
        <begin position="177"/>
        <end position="178"/>
    </location>
    <ligand>
        <name>(S)-2,3,4,5-tetrahydrodipicolinate</name>
        <dbReference type="ChEBI" id="CHEBI:16845"/>
    </ligand>
</feature>
<gene>
    <name evidence="13 16" type="primary">dapB</name>
    <name evidence="16" type="ordered locus">BVAF_122</name>
</gene>
<sequence>MINNIPIRIAVTGITGRMGTEIIKYIIQRTSQEIRKKIVLGAAISSTKSEIFGMDVGNFIGSSNIGVYIANDVESVKKDFDVLIDFTSPVSTMKYLKFCILNNKNMVIGTTGFNKIDRRVIKDASENIGIVCSANFSLGITVMLKLLKDMSEKVIKNFINIDIIETHHNKKKDIPSGTALMIRNMLIKDQLINDLCRKISCYDNIQTNDQLDEQNKFSRHDTQEDNIMIHSVRAGDIVGDHSIWFTGIGERLEITHKAFDRVIFARGAVFSAVWLVEQSKIGLFDLNDVLELNM</sequence>
<dbReference type="GO" id="GO:0009089">
    <property type="term" value="P:lysine biosynthetic process via diaminopimelate"/>
    <property type="evidence" value="ECO:0007669"/>
    <property type="project" value="UniProtKB-UniRule"/>
</dbReference>
<keyword evidence="6 13" id="KW-0560">Oxidoreductase</keyword>
<feature type="domain" description="Dihydrodipicolinate reductase N-terminal" evidence="14">
    <location>
        <begin position="7"/>
        <end position="136"/>
    </location>
</feature>
<feature type="binding site" evidence="13">
    <location>
        <position position="168"/>
    </location>
    <ligand>
        <name>(S)-2,3,4,5-tetrahydrodipicolinate</name>
        <dbReference type="ChEBI" id="CHEBI:16845"/>
    </ligand>
</feature>
<evidence type="ECO:0000259" key="15">
    <source>
        <dbReference type="Pfam" id="PF05173"/>
    </source>
</evidence>
<dbReference type="RefSeq" id="WP_013516454.1">
    <property type="nucleotide sequence ID" value="NC_014909.2"/>
</dbReference>
<dbReference type="Pfam" id="PF05173">
    <property type="entry name" value="DapB_C"/>
    <property type="match status" value="1"/>
</dbReference>
<dbReference type="SUPFAM" id="SSF51735">
    <property type="entry name" value="NAD(P)-binding Rossmann-fold domains"/>
    <property type="match status" value="1"/>
</dbReference>
<dbReference type="PANTHER" id="PTHR20836:SF0">
    <property type="entry name" value="4-HYDROXY-TETRAHYDRODIPICOLINATE REDUCTASE 1, CHLOROPLASTIC-RELATED"/>
    <property type="match status" value="1"/>
</dbReference>
<dbReference type="PANTHER" id="PTHR20836">
    <property type="entry name" value="DIHYDRODIPICOLINATE REDUCTASE"/>
    <property type="match status" value="1"/>
</dbReference>
<keyword evidence="8 13" id="KW-0457">Lysine biosynthesis</keyword>
<dbReference type="GO" id="GO:0008839">
    <property type="term" value="F:4-hydroxy-tetrahydrodipicolinate reductase"/>
    <property type="evidence" value="ECO:0007669"/>
    <property type="project" value="UniProtKB-UniRule"/>
</dbReference>
<dbReference type="InterPro" id="IPR036291">
    <property type="entry name" value="NAD(P)-bd_dom_sf"/>
</dbReference>
<organism evidence="16 17">
    <name type="scientific">Blochmanniella vafra (strain BVAF)</name>
    <dbReference type="NCBI Taxonomy" id="859654"/>
    <lineage>
        <taxon>Bacteria</taxon>
        <taxon>Pseudomonadati</taxon>
        <taxon>Pseudomonadota</taxon>
        <taxon>Gammaproteobacteria</taxon>
        <taxon>Enterobacterales</taxon>
        <taxon>Enterobacteriaceae</taxon>
        <taxon>ant endosymbionts</taxon>
        <taxon>Candidatus Blochmanniella</taxon>
    </lineage>
</organism>
<dbReference type="InterPro" id="IPR022664">
    <property type="entry name" value="DapB_N_CS"/>
</dbReference>
<dbReference type="HOGENOM" id="CLU_047479_2_1_6"/>
<feature type="binding site" evidence="13">
    <location>
        <begin position="13"/>
        <end position="18"/>
    </location>
    <ligand>
        <name>NAD(+)</name>
        <dbReference type="ChEBI" id="CHEBI:57540"/>
    </ligand>
</feature>
<evidence type="ECO:0000256" key="12">
    <source>
        <dbReference type="ARBA" id="ARBA00049396"/>
    </source>
</evidence>
<accession>E8Q5N2</accession>
<evidence type="ECO:0000256" key="2">
    <source>
        <dbReference type="ARBA" id="ARBA00022490"/>
    </source>
</evidence>
<evidence type="ECO:0000256" key="6">
    <source>
        <dbReference type="ARBA" id="ARBA00023002"/>
    </source>
</evidence>
<feature type="binding site" evidence="13">
    <location>
        <begin position="133"/>
        <end position="136"/>
    </location>
    <ligand>
        <name>NAD(+)</name>
        <dbReference type="ChEBI" id="CHEBI:57540"/>
    </ligand>
</feature>
<comment type="subcellular location">
    <subcellularLocation>
        <location evidence="13">Cytoplasm</location>
    </subcellularLocation>
</comment>
<feature type="binding site" evidence="13">
    <location>
        <position position="48"/>
    </location>
    <ligand>
        <name>NADP(+)</name>
        <dbReference type="ChEBI" id="CHEBI:58349"/>
    </ligand>
</feature>
<dbReference type="Pfam" id="PF01113">
    <property type="entry name" value="DapB_N"/>
    <property type="match status" value="1"/>
</dbReference>
<evidence type="ECO:0000256" key="1">
    <source>
        <dbReference type="ARBA" id="ARBA00006642"/>
    </source>
</evidence>
<evidence type="ECO:0000256" key="5">
    <source>
        <dbReference type="ARBA" id="ARBA00022915"/>
    </source>
</evidence>
<proteinExistence type="inferred from homology"/>
<dbReference type="PIRSF" id="PIRSF000161">
    <property type="entry name" value="DHPR"/>
    <property type="match status" value="1"/>
</dbReference>
<evidence type="ECO:0000313" key="16">
    <source>
        <dbReference type="EMBL" id="ADV33529.1"/>
    </source>
</evidence>
<evidence type="ECO:0000256" key="7">
    <source>
        <dbReference type="ARBA" id="ARBA00023027"/>
    </source>
</evidence>
<dbReference type="EC" id="1.17.1.8" evidence="10 13"/>
<feature type="binding site" evidence="13">
    <location>
        <begin position="109"/>
        <end position="111"/>
    </location>
    <ligand>
        <name>NAD(+)</name>
        <dbReference type="ChEBI" id="CHEBI:57540"/>
    </ligand>
</feature>
<evidence type="ECO:0000313" key="17">
    <source>
        <dbReference type="Proteomes" id="UP000007464"/>
    </source>
</evidence>
<dbReference type="PROSITE" id="PS01298">
    <property type="entry name" value="DAPB"/>
    <property type="match status" value="1"/>
</dbReference>
<comment type="function">
    <text evidence="13">Catalyzes the conversion of 4-hydroxy-tetrahydrodipicolinate (HTPA) to tetrahydrodipicolinate.</text>
</comment>
<comment type="catalytic activity">
    <reaction evidence="11 13">
        <text>(S)-2,3,4,5-tetrahydrodipicolinate + NADP(+) + H2O = (2S,4S)-4-hydroxy-2,3,4,5-tetrahydrodipicolinate + NADPH + H(+)</text>
        <dbReference type="Rhea" id="RHEA:35331"/>
        <dbReference type="ChEBI" id="CHEBI:15377"/>
        <dbReference type="ChEBI" id="CHEBI:15378"/>
        <dbReference type="ChEBI" id="CHEBI:16845"/>
        <dbReference type="ChEBI" id="CHEBI:57783"/>
        <dbReference type="ChEBI" id="CHEBI:58349"/>
        <dbReference type="ChEBI" id="CHEBI:67139"/>
        <dbReference type="EC" id="1.17.1.8"/>
    </reaction>
</comment>
<dbReference type="SUPFAM" id="SSF55347">
    <property type="entry name" value="Glyceraldehyde-3-phosphate dehydrogenase-like, C-terminal domain"/>
    <property type="match status" value="1"/>
</dbReference>
<dbReference type="GO" id="GO:0016726">
    <property type="term" value="F:oxidoreductase activity, acting on CH or CH2 groups, NAD or NADP as acceptor"/>
    <property type="evidence" value="ECO:0007669"/>
    <property type="project" value="UniProtKB-UniRule"/>
</dbReference>
<dbReference type="Proteomes" id="UP000007464">
    <property type="component" value="Chromosome"/>
</dbReference>
<comment type="caution">
    <text evidence="13">Was originally thought to be a dihydrodipicolinate reductase (DHDPR), catalyzing the conversion of dihydrodipicolinate to tetrahydrodipicolinate. However, it was shown in E.coli that the substrate of the enzymatic reaction is not dihydrodipicolinate (DHDP) but in fact (2S,4S)-4-hydroxy-2,3,4,5-tetrahydrodipicolinic acid (HTPA), the product released by the DapA-catalyzed reaction.</text>
</comment>
<keyword evidence="2 13" id="KW-0963">Cytoplasm</keyword>
<dbReference type="HAMAP" id="MF_00102">
    <property type="entry name" value="DapB"/>
    <property type="match status" value="1"/>
</dbReference>
<dbReference type="NCBIfam" id="TIGR00036">
    <property type="entry name" value="dapB"/>
    <property type="match status" value="1"/>
</dbReference>
<dbReference type="InterPro" id="IPR000846">
    <property type="entry name" value="DapB_N"/>
</dbReference>
<dbReference type="UniPathway" id="UPA00034">
    <property type="reaction ID" value="UER00018"/>
</dbReference>
<dbReference type="GO" id="GO:0050661">
    <property type="term" value="F:NADP binding"/>
    <property type="evidence" value="ECO:0007669"/>
    <property type="project" value="UniProtKB-UniRule"/>
</dbReference>
<keyword evidence="17" id="KW-1185">Reference proteome</keyword>
<comment type="similarity">
    <text evidence="1 13">Belongs to the DapB family.</text>
</comment>
<dbReference type="Gene3D" id="3.30.360.10">
    <property type="entry name" value="Dihydrodipicolinate Reductase, domain 2"/>
    <property type="match status" value="1"/>
</dbReference>
<evidence type="ECO:0000256" key="13">
    <source>
        <dbReference type="HAMAP-Rule" id="MF_00102"/>
    </source>
</evidence>
<evidence type="ECO:0000259" key="14">
    <source>
        <dbReference type="Pfam" id="PF01113"/>
    </source>
</evidence>
<keyword evidence="3 13" id="KW-0028">Amino-acid biosynthesis</keyword>
<comment type="caution">
    <text evidence="13">Lacks conserved residue(s) required for the propagation of feature annotation.</text>
</comment>
<dbReference type="CDD" id="cd02274">
    <property type="entry name" value="DHDPR_N"/>
    <property type="match status" value="1"/>
</dbReference>
<dbReference type="Gene3D" id="3.40.50.720">
    <property type="entry name" value="NAD(P)-binding Rossmann-like Domain"/>
    <property type="match status" value="1"/>
</dbReference>
<dbReference type="GO" id="GO:0051287">
    <property type="term" value="F:NAD binding"/>
    <property type="evidence" value="ECO:0007669"/>
    <property type="project" value="UniProtKB-UniRule"/>
</dbReference>
<name>E8Q5N2_BLOVB</name>
<dbReference type="GO" id="GO:0019877">
    <property type="term" value="P:diaminopimelate biosynthetic process"/>
    <property type="evidence" value="ECO:0007669"/>
    <property type="project" value="UniProtKB-UniRule"/>
</dbReference>
<dbReference type="GO" id="GO:0005829">
    <property type="term" value="C:cytosol"/>
    <property type="evidence" value="ECO:0007669"/>
    <property type="project" value="TreeGrafter"/>
</dbReference>
<dbReference type="AlphaFoldDB" id="E8Q5N2"/>
<evidence type="ECO:0000256" key="11">
    <source>
        <dbReference type="ARBA" id="ARBA00049080"/>
    </source>
</evidence>
<comment type="catalytic activity">
    <reaction evidence="12 13">
        <text>(S)-2,3,4,5-tetrahydrodipicolinate + NAD(+) + H2O = (2S,4S)-4-hydroxy-2,3,4,5-tetrahydrodipicolinate + NADH + H(+)</text>
        <dbReference type="Rhea" id="RHEA:35323"/>
        <dbReference type="ChEBI" id="CHEBI:15377"/>
        <dbReference type="ChEBI" id="CHEBI:15378"/>
        <dbReference type="ChEBI" id="CHEBI:16845"/>
        <dbReference type="ChEBI" id="CHEBI:57540"/>
        <dbReference type="ChEBI" id="CHEBI:57945"/>
        <dbReference type="ChEBI" id="CHEBI:67139"/>
        <dbReference type="EC" id="1.17.1.8"/>
    </reaction>
</comment>
<feature type="active site" description="Proton donor/acceptor" evidence="13">
    <location>
        <position position="167"/>
    </location>
</feature>
<comment type="subunit">
    <text evidence="13">Homotetramer.</text>
</comment>
<dbReference type="InterPro" id="IPR023940">
    <property type="entry name" value="DHDPR_bac"/>
</dbReference>